<accession>A0ABW8IJL1</accession>
<dbReference type="CDD" id="cd00085">
    <property type="entry name" value="HNHc"/>
    <property type="match status" value="1"/>
</dbReference>
<dbReference type="EMBL" id="JADIKI010000023">
    <property type="protein sequence ID" value="MFK2855392.1"/>
    <property type="molecule type" value="Genomic_DNA"/>
</dbReference>
<evidence type="ECO:0000259" key="1">
    <source>
        <dbReference type="SMART" id="SM00507"/>
    </source>
</evidence>
<dbReference type="Pfam" id="PF01844">
    <property type="entry name" value="HNH"/>
    <property type="match status" value="1"/>
</dbReference>
<reference evidence="2 3" key="1">
    <citation type="submission" date="2020-10" db="EMBL/GenBank/DDBJ databases">
        <title>Phylogeny of dyella-like bacteria.</title>
        <authorList>
            <person name="Fu J."/>
        </authorList>
    </citation>
    <scope>NUCLEOTIDE SEQUENCE [LARGE SCALE GENOMIC DNA]</scope>
    <source>
        <strain evidence="2 3">DHG40</strain>
    </source>
</reference>
<keyword evidence="2" id="KW-0255">Endonuclease</keyword>
<keyword evidence="2" id="KW-0540">Nuclease</keyword>
<protein>
    <submittedName>
        <fullName evidence="2">HNH endonuclease</fullName>
    </submittedName>
</protein>
<dbReference type="InterPro" id="IPR003615">
    <property type="entry name" value="HNH_nuc"/>
</dbReference>
<evidence type="ECO:0000313" key="2">
    <source>
        <dbReference type="EMBL" id="MFK2855392.1"/>
    </source>
</evidence>
<keyword evidence="3" id="KW-1185">Reference proteome</keyword>
<gene>
    <name evidence="2" type="ORF">ISP18_12390</name>
</gene>
<proteinExistence type="predicted"/>
<organism evidence="2 3">
    <name type="scientific">Dyella humi</name>
    <dbReference type="NCBI Taxonomy" id="1770547"/>
    <lineage>
        <taxon>Bacteria</taxon>
        <taxon>Pseudomonadati</taxon>
        <taxon>Pseudomonadota</taxon>
        <taxon>Gammaproteobacteria</taxon>
        <taxon>Lysobacterales</taxon>
        <taxon>Rhodanobacteraceae</taxon>
        <taxon>Dyella</taxon>
    </lineage>
</organism>
<dbReference type="Proteomes" id="UP001620409">
    <property type="component" value="Unassembled WGS sequence"/>
</dbReference>
<dbReference type="GO" id="GO:0004519">
    <property type="term" value="F:endonuclease activity"/>
    <property type="evidence" value="ECO:0007669"/>
    <property type="project" value="UniProtKB-KW"/>
</dbReference>
<dbReference type="InterPro" id="IPR002711">
    <property type="entry name" value="HNH"/>
</dbReference>
<feature type="domain" description="HNH nuclease" evidence="1">
    <location>
        <begin position="8"/>
        <end position="57"/>
    </location>
</feature>
<name>A0ABW8IJL1_9GAMM</name>
<dbReference type="Gene3D" id="1.10.30.50">
    <property type="match status" value="1"/>
</dbReference>
<keyword evidence="2" id="KW-0378">Hydrolase</keyword>
<evidence type="ECO:0000313" key="3">
    <source>
        <dbReference type="Proteomes" id="UP001620409"/>
    </source>
</evidence>
<sequence>MWPADVKEQALSACGRCCCICHRFCGTNIELHHIEPEADGGASTLENCIPLCFDCHADVGHYNDRHPKGTKYRPGELRQHRDRSFLAVAGAERLRHAPQDQTPALPDEIYDGQSLQFKGYLSSQTFAGAPNYEDFRTDRLETYWLLTLPQPFRFTYRSAEPTQAESIVKPDVRVLHLILTPDQYATHRGKLNGDVYVTGKVWPCITGHHRGDALLEVDDLQGADLYFAPPPITDTASGDSDDVLIVPTKKTPRNLIKFLDLETPKAKILETLGTPDRVQHVPTMNYDRVFYRYKDTQVEIGFENETVAEVIVLLVDGETWRFDIETRDQPMTLGQLTLADVLTLGPDARLDYSPGNHASQLLVGLPFGPSGGWDMHWFGALRAPSKAGRLQHVDFAWDYVAGKPKTSPSDILVNWIAKTRLSASVPPFGWHIK</sequence>
<comment type="caution">
    <text evidence="2">The sequence shown here is derived from an EMBL/GenBank/DDBJ whole genome shotgun (WGS) entry which is preliminary data.</text>
</comment>
<dbReference type="SMART" id="SM00507">
    <property type="entry name" value="HNHc"/>
    <property type="match status" value="1"/>
</dbReference>
<dbReference type="RefSeq" id="WP_380012161.1">
    <property type="nucleotide sequence ID" value="NZ_JADIKI010000023.1"/>
</dbReference>